<proteinExistence type="predicted"/>
<accession>A0A1C5KCW2</accession>
<keyword evidence="2" id="KW-1185">Reference proteome</keyword>
<evidence type="ECO:0000313" key="2">
    <source>
        <dbReference type="Proteomes" id="UP000198226"/>
    </source>
</evidence>
<name>A0A1C5KCW2_9ACTN</name>
<dbReference type="Proteomes" id="UP000198226">
    <property type="component" value="Chromosome I"/>
</dbReference>
<sequence>MGLFGRKPKLPSTARPALAAGERVLAWAAVTGNSVSTTAPATPGADATAPATTGSGVGVSAAPGDGAAASAVTGDGAAASAVTGAGAAAPAVTGAGAAAPANTGAAASAAEGAAAPVTTGSGAGVLVATNLGLWLPGREDRLGWHDILKAVWSGRELTVTVAETVAERDGYQVVADRPAGTYLLLDPGDLPHQVRARVTRSVAYTQQHPVPGGSGRIAARRVAGVDGLTWTVRYDPGTPIDADEVRDETDQLVAAARAATAPADL</sequence>
<organism evidence="1 2">
    <name type="scientific">Micromonospora rifamycinica</name>
    <dbReference type="NCBI Taxonomy" id="291594"/>
    <lineage>
        <taxon>Bacteria</taxon>
        <taxon>Bacillati</taxon>
        <taxon>Actinomycetota</taxon>
        <taxon>Actinomycetes</taxon>
        <taxon>Micromonosporales</taxon>
        <taxon>Micromonosporaceae</taxon>
        <taxon>Micromonospora</taxon>
    </lineage>
</organism>
<reference evidence="2" key="1">
    <citation type="submission" date="2016-06" db="EMBL/GenBank/DDBJ databases">
        <authorList>
            <person name="Varghese N."/>
            <person name="Submissions Spin"/>
        </authorList>
    </citation>
    <scope>NUCLEOTIDE SEQUENCE [LARGE SCALE GENOMIC DNA]</scope>
    <source>
        <strain evidence="2">DSM 44983</strain>
    </source>
</reference>
<dbReference type="AlphaFoldDB" id="A0A1C5KCW2"/>
<dbReference type="EMBL" id="LT607752">
    <property type="protein sequence ID" value="SCG80588.1"/>
    <property type="molecule type" value="Genomic_DNA"/>
</dbReference>
<protein>
    <submittedName>
        <fullName evidence="1">Uncharacterized protein</fullName>
    </submittedName>
</protein>
<evidence type="ECO:0000313" key="1">
    <source>
        <dbReference type="EMBL" id="SCG80588.1"/>
    </source>
</evidence>
<gene>
    <name evidence="1" type="ORF">GA0070623_5121</name>
</gene>